<dbReference type="Gene3D" id="3.10.20.30">
    <property type="match status" value="1"/>
</dbReference>
<dbReference type="CDD" id="cd00207">
    <property type="entry name" value="fer2"/>
    <property type="match status" value="1"/>
</dbReference>
<dbReference type="PROSITE" id="PS00197">
    <property type="entry name" value="2FE2S_FER_1"/>
    <property type="match status" value="1"/>
</dbReference>
<gene>
    <name evidence="3" type="ORF">ACFQRF_03705</name>
</gene>
<evidence type="ECO:0000313" key="3">
    <source>
        <dbReference type="EMBL" id="MFC7326839.1"/>
    </source>
</evidence>
<evidence type="ECO:0000259" key="2">
    <source>
        <dbReference type="PROSITE" id="PS51085"/>
    </source>
</evidence>
<dbReference type="InterPro" id="IPR052914">
    <property type="entry name" value="Aldehyde_Oxdr_Iron-Sulfur"/>
</dbReference>
<dbReference type="PROSITE" id="PS51085">
    <property type="entry name" value="2FE2S_FER_2"/>
    <property type="match status" value="1"/>
</dbReference>
<dbReference type="InterPro" id="IPR006058">
    <property type="entry name" value="2Fe2S_fd_BS"/>
</dbReference>
<evidence type="ECO:0000256" key="1">
    <source>
        <dbReference type="SAM" id="MobiDB-lite"/>
    </source>
</evidence>
<dbReference type="Pfam" id="PF00111">
    <property type="entry name" value="Fer2"/>
    <property type="match status" value="1"/>
</dbReference>
<feature type="region of interest" description="Disordered" evidence="1">
    <location>
        <begin position="97"/>
        <end position="127"/>
    </location>
</feature>
<feature type="region of interest" description="Disordered" evidence="1">
    <location>
        <begin position="1"/>
        <end position="21"/>
    </location>
</feature>
<dbReference type="InterPro" id="IPR001041">
    <property type="entry name" value="2Fe-2S_ferredoxin-type"/>
</dbReference>
<dbReference type="InterPro" id="IPR012675">
    <property type="entry name" value="Beta-grasp_dom_sf"/>
</dbReference>
<dbReference type="EMBL" id="JBHTBH010000001">
    <property type="protein sequence ID" value="MFC7326839.1"/>
    <property type="molecule type" value="Genomic_DNA"/>
</dbReference>
<dbReference type="SUPFAM" id="SSF54292">
    <property type="entry name" value="2Fe-2S ferredoxin-like"/>
    <property type="match status" value="1"/>
</dbReference>
<proteinExistence type="predicted"/>
<accession>A0ABW2KCE0</accession>
<dbReference type="Proteomes" id="UP001596540">
    <property type="component" value="Unassembled WGS sequence"/>
</dbReference>
<protein>
    <submittedName>
        <fullName evidence="3">2Fe-2S iron-sulfur cluster-binding protein</fullName>
    </submittedName>
</protein>
<comment type="caution">
    <text evidence="3">The sequence shown here is derived from an EMBL/GenBank/DDBJ whole genome shotgun (WGS) entry which is preliminary data.</text>
</comment>
<dbReference type="PANTHER" id="PTHR45331:SF2">
    <property type="entry name" value="OXIDOREDUCTASE WITH IRON-SULFUR SUBUNIT"/>
    <property type="match status" value="1"/>
</dbReference>
<name>A0ABW2KCE0_9ACTN</name>
<keyword evidence="4" id="KW-1185">Reference proteome</keyword>
<feature type="compositionally biased region" description="Basic and acidic residues" evidence="1">
    <location>
        <begin position="1"/>
        <end position="14"/>
    </location>
</feature>
<feature type="domain" description="2Fe-2S ferredoxin-type" evidence="2">
    <location>
        <begin position="25"/>
        <end position="101"/>
    </location>
</feature>
<dbReference type="RefSeq" id="WP_379868773.1">
    <property type="nucleotide sequence ID" value="NZ_JBHTBH010000001.1"/>
</dbReference>
<reference evidence="4" key="1">
    <citation type="journal article" date="2019" name="Int. J. Syst. Evol. Microbiol.">
        <title>The Global Catalogue of Microorganisms (GCM) 10K type strain sequencing project: providing services to taxonomists for standard genome sequencing and annotation.</title>
        <authorList>
            <consortium name="The Broad Institute Genomics Platform"/>
            <consortium name="The Broad Institute Genome Sequencing Center for Infectious Disease"/>
            <person name="Wu L."/>
            <person name="Ma J."/>
        </authorList>
    </citation>
    <scope>NUCLEOTIDE SEQUENCE [LARGE SCALE GENOMIC DNA]</scope>
    <source>
        <strain evidence="4">CGMCC 4.7382</strain>
    </source>
</reference>
<dbReference type="InterPro" id="IPR036010">
    <property type="entry name" value="2Fe-2S_ferredoxin-like_sf"/>
</dbReference>
<sequence length="127" mass="13148">MIKDDQNHGGHGDSRSAAAQGGTAVTIQLRINGVRHTVRIEPHVSLLDTIREVTGTSGTVPGCPDGRCGACTVIAEGRPITACRTRAALMDDAAVTIPAPRPEPAPRPWGAPHGRCAGRGAQSEVGR</sequence>
<organism evidence="3 4">
    <name type="scientific">Marinactinospora rubrisoli</name>
    <dbReference type="NCBI Taxonomy" id="2715399"/>
    <lineage>
        <taxon>Bacteria</taxon>
        <taxon>Bacillati</taxon>
        <taxon>Actinomycetota</taxon>
        <taxon>Actinomycetes</taxon>
        <taxon>Streptosporangiales</taxon>
        <taxon>Nocardiopsidaceae</taxon>
        <taxon>Marinactinospora</taxon>
    </lineage>
</organism>
<dbReference type="PANTHER" id="PTHR45331">
    <property type="entry name" value="OXIDOREDUCTASE, IRON-SULPHUR BINDING SUBUNIT-RELATED-RELATED"/>
    <property type="match status" value="1"/>
</dbReference>
<evidence type="ECO:0000313" key="4">
    <source>
        <dbReference type="Proteomes" id="UP001596540"/>
    </source>
</evidence>
<feature type="compositionally biased region" description="Pro residues" evidence="1">
    <location>
        <begin position="99"/>
        <end position="109"/>
    </location>
</feature>